<dbReference type="Gene3D" id="3.40.30.10">
    <property type="entry name" value="Glutaredoxin"/>
    <property type="match status" value="1"/>
</dbReference>
<dbReference type="PROSITE" id="PS00194">
    <property type="entry name" value="THIOREDOXIN_1"/>
    <property type="match status" value="1"/>
</dbReference>
<dbReference type="CDD" id="cd02947">
    <property type="entry name" value="TRX_family"/>
    <property type="match status" value="1"/>
</dbReference>
<dbReference type="PANTHER" id="PTHR10438">
    <property type="entry name" value="THIOREDOXIN"/>
    <property type="match status" value="1"/>
</dbReference>
<dbReference type="InterPro" id="IPR036249">
    <property type="entry name" value="Thioredoxin-like_sf"/>
</dbReference>
<gene>
    <name evidence="2" type="ORF">UFOVP204_98</name>
</gene>
<feature type="domain" description="Thioredoxin" evidence="1">
    <location>
        <begin position="1"/>
        <end position="98"/>
    </location>
</feature>
<protein>
    <submittedName>
        <fullName evidence="2">Thioredoxin</fullName>
    </submittedName>
</protein>
<dbReference type="EMBL" id="LR798257">
    <property type="protein sequence ID" value="CAB5218216.1"/>
    <property type="molecule type" value="Genomic_DNA"/>
</dbReference>
<evidence type="ECO:0000259" key="1">
    <source>
        <dbReference type="PROSITE" id="PS51352"/>
    </source>
</evidence>
<dbReference type="InterPro" id="IPR017937">
    <property type="entry name" value="Thioredoxin_CS"/>
</dbReference>
<dbReference type="PANTHER" id="PTHR10438:SF405">
    <property type="entry name" value="THIOREDOXIN DOMAIN-CONTAINING PROTEIN"/>
    <property type="match status" value="1"/>
</dbReference>
<name>A0A6J7WKB9_9CAUD</name>
<accession>A0A6J7WKB9</accession>
<proteinExistence type="predicted"/>
<organism evidence="2">
    <name type="scientific">uncultured Caudovirales phage</name>
    <dbReference type="NCBI Taxonomy" id="2100421"/>
    <lineage>
        <taxon>Viruses</taxon>
        <taxon>Duplodnaviria</taxon>
        <taxon>Heunggongvirae</taxon>
        <taxon>Uroviricota</taxon>
        <taxon>Caudoviricetes</taxon>
        <taxon>Peduoviridae</taxon>
        <taxon>Maltschvirus</taxon>
        <taxon>Maltschvirus maltsch</taxon>
    </lineage>
</organism>
<dbReference type="PROSITE" id="PS51352">
    <property type="entry name" value="THIOREDOXIN_2"/>
    <property type="match status" value="1"/>
</dbReference>
<sequence length="98" mass="11360">MLNITNNTEDFKSEDHCIVYFTAEWCGPCKQLKPQYARLAVMNPETNYYMVDVDKVPSSTIQYYGIQSIPQVFVMQKGEIIQSIKSRTAENMLKEINK</sequence>
<dbReference type="SUPFAM" id="SSF52833">
    <property type="entry name" value="Thioredoxin-like"/>
    <property type="match status" value="1"/>
</dbReference>
<dbReference type="InterPro" id="IPR050620">
    <property type="entry name" value="Thioredoxin_H-type-like"/>
</dbReference>
<reference evidence="2" key="1">
    <citation type="submission" date="2020-05" db="EMBL/GenBank/DDBJ databases">
        <authorList>
            <person name="Chiriac C."/>
            <person name="Salcher M."/>
            <person name="Ghai R."/>
            <person name="Kavagutti S V."/>
        </authorList>
    </citation>
    <scope>NUCLEOTIDE SEQUENCE</scope>
</reference>
<dbReference type="InterPro" id="IPR013766">
    <property type="entry name" value="Thioredoxin_domain"/>
</dbReference>
<dbReference type="Pfam" id="PF00085">
    <property type="entry name" value="Thioredoxin"/>
    <property type="match status" value="1"/>
</dbReference>
<evidence type="ECO:0000313" key="2">
    <source>
        <dbReference type="EMBL" id="CAB5218216.1"/>
    </source>
</evidence>